<feature type="transmembrane region" description="Helical" evidence="6">
    <location>
        <begin position="101"/>
        <end position="123"/>
    </location>
</feature>
<organism evidence="8 9">
    <name type="scientific">Geobacter argillaceus</name>
    <dbReference type="NCBI Taxonomy" id="345631"/>
    <lineage>
        <taxon>Bacteria</taxon>
        <taxon>Pseudomonadati</taxon>
        <taxon>Thermodesulfobacteriota</taxon>
        <taxon>Desulfuromonadia</taxon>
        <taxon>Geobacterales</taxon>
        <taxon>Geobacteraceae</taxon>
        <taxon>Geobacter</taxon>
    </lineage>
</organism>
<dbReference type="Pfam" id="PF11700">
    <property type="entry name" value="ATG22"/>
    <property type="match status" value="1"/>
</dbReference>
<proteinExistence type="predicted"/>
<dbReference type="InterPro" id="IPR020846">
    <property type="entry name" value="MFS_dom"/>
</dbReference>
<keyword evidence="5 6" id="KW-0472">Membrane</keyword>
<evidence type="ECO:0000256" key="4">
    <source>
        <dbReference type="ARBA" id="ARBA00022989"/>
    </source>
</evidence>
<sequence>MTRTEKSWILYDVANSAFVLVVVTAVMPIFFKEIAARGVAPEVSTAWWGYANSLSSLILVVLAPTMGTFADYEGWKKRLFAIFLIAGVAATALLFFCREGAWGYCLTVFVVASTCWSGANVFYDAFITDVTEPERMDMVSTAGYAWGYIGSVIPFLAVIGLILGMKSPGGTVIPAAAARAGFVIVAIWWLVFSLPLLRDVRQVYFCPQSDHPVAEAFQRMVVTFRHIRGYRNSFLFLLAYFFFIDGINTVITMSVAYGIDIGLSTTTLILAILIIQIIAFPFSLLWGRLAGRFAVKPLLQAGIAIYCLITFIAFLLPSLPTVQARTIVFWILSVLVATSMGGIQALSRSFFGRLVPPDRSAEFFGFYNISGKFATITGPFLVGITGQLAGHSRYGVLSILILFVIGSLVLARVDEHA</sequence>
<feature type="transmembrane region" description="Helical" evidence="6">
    <location>
        <begin position="144"/>
        <end position="165"/>
    </location>
</feature>
<evidence type="ECO:0000256" key="2">
    <source>
        <dbReference type="ARBA" id="ARBA00022448"/>
    </source>
</evidence>
<evidence type="ECO:0000259" key="7">
    <source>
        <dbReference type="PROSITE" id="PS50850"/>
    </source>
</evidence>
<dbReference type="GO" id="GO:0022857">
    <property type="term" value="F:transmembrane transporter activity"/>
    <property type="evidence" value="ECO:0007669"/>
    <property type="project" value="InterPro"/>
</dbReference>
<evidence type="ECO:0000256" key="6">
    <source>
        <dbReference type="SAM" id="Phobius"/>
    </source>
</evidence>
<evidence type="ECO:0000313" key="8">
    <source>
        <dbReference type="EMBL" id="TWJ18673.1"/>
    </source>
</evidence>
<name>A0A562VL33_9BACT</name>
<dbReference type="AlphaFoldDB" id="A0A562VL33"/>
<feature type="transmembrane region" description="Helical" evidence="6">
    <location>
        <begin position="9"/>
        <end position="31"/>
    </location>
</feature>
<feature type="transmembrane region" description="Helical" evidence="6">
    <location>
        <begin position="79"/>
        <end position="95"/>
    </location>
</feature>
<dbReference type="InterPro" id="IPR024671">
    <property type="entry name" value="Atg22-like"/>
</dbReference>
<dbReference type="SUPFAM" id="SSF103473">
    <property type="entry name" value="MFS general substrate transporter"/>
    <property type="match status" value="1"/>
</dbReference>
<dbReference type="InterPro" id="IPR050495">
    <property type="entry name" value="ATG22/LtaA_families"/>
</dbReference>
<evidence type="ECO:0000256" key="3">
    <source>
        <dbReference type="ARBA" id="ARBA00022692"/>
    </source>
</evidence>
<feature type="transmembrane region" description="Helical" evidence="6">
    <location>
        <begin position="363"/>
        <end position="382"/>
    </location>
</feature>
<feature type="domain" description="Major facilitator superfamily (MFS) profile" evidence="7">
    <location>
        <begin position="232"/>
        <end position="417"/>
    </location>
</feature>
<dbReference type="GO" id="GO:0012505">
    <property type="term" value="C:endomembrane system"/>
    <property type="evidence" value="ECO:0007669"/>
    <property type="project" value="UniProtKB-SubCell"/>
</dbReference>
<keyword evidence="4 6" id="KW-1133">Transmembrane helix</keyword>
<dbReference type="Proteomes" id="UP000319449">
    <property type="component" value="Unassembled WGS sequence"/>
</dbReference>
<feature type="transmembrane region" description="Helical" evidence="6">
    <location>
        <begin position="234"/>
        <end position="259"/>
    </location>
</feature>
<evidence type="ECO:0000313" key="9">
    <source>
        <dbReference type="Proteomes" id="UP000319449"/>
    </source>
</evidence>
<comment type="subcellular location">
    <subcellularLocation>
        <location evidence="1">Endomembrane system</location>
        <topology evidence="1">Multi-pass membrane protein</topology>
    </subcellularLocation>
</comment>
<keyword evidence="9" id="KW-1185">Reference proteome</keyword>
<reference evidence="8 9" key="1">
    <citation type="submission" date="2019-07" db="EMBL/GenBank/DDBJ databases">
        <title>Genomic Encyclopedia of Archaeal and Bacterial Type Strains, Phase II (KMG-II): from individual species to whole genera.</title>
        <authorList>
            <person name="Goeker M."/>
        </authorList>
    </citation>
    <scope>NUCLEOTIDE SEQUENCE [LARGE SCALE GENOMIC DNA]</scope>
    <source>
        <strain evidence="8 9">ATCC BAA-1139</strain>
    </source>
</reference>
<comment type="caution">
    <text evidence="8">The sequence shown here is derived from an EMBL/GenBank/DDBJ whole genome shotgun (WGS) entry which is preliminary data.</text>
</comment>
<keyword evidence="2" id="KW-0813">Transport</keyword>
<dbReference type="PROSITE" id="PS50850">
    <property type="entry name" value="MFS"/>
    <property type="match status" value="1"/>
</dbReference>
<dbReference type="InterPro" id="IPR036259">
    <property type="entry name" value="MFS_trans_sf"/>
</dbReference>
<feature type="transmembrane region" description="Helical" evidence="6">
    <location>
        <begin position="394"/>
        <end position="413"/>
    </location>
</feature>
<keyword evidence="3 6" id="KW-0812">Transmembrane</keyword>
<dbReference type="PANTHER" id="PTHR23519">
    <property type="entry name" value="AUTOPHAGY-RELATED PROTEIN 22"/>
    <property type="match status" value="1"/>
</dbReference>
<dbReference type="Gene3D" id="1.20.1250.20">
    <property type="entry name" value="MFS general substrate transporter like domains"/>
    <property type="match status" value="2"/>
</dbReference>
<gene>
    <name evidence="8" type="ORF">JN12_02493</name>
</gene>
<evidence type="ECO:0000256" key="1">
    <source>
        <dbReference type="ARBA" id="ARBA00004127"/>
    </source>
</evidence>
<feature type="transmembrane region" description="Helical" evidence="6">
    <location>
        <begin position="171"/>
        <end position="192"/>
    </location>
</feature>
<feature type="transmembrane region" description="Helical" evidence="6">
    <location>
        <begin position="328"/>
        <end position="351"/>
    </location>
</feature>
<feature type="transmembrane region" description="Helical" evidence="6">
    <location>
        <begin position="298"/>
        <end position="316"/>
    </location>
</feature>
<evidence type="ECO:0000256" key="5">
    <source>
        <dbReference type="ARBA" id="ARBA00023136"/>
    </source>
</evidence>
<protein>
    <submittedName>
        <fullName evidence="8">UMF1 family MFS transporter</fullName>
    </submittedName>
</protein>
<feature type="transmembrane region" description="Helical" evidence="6">
    <location>
        <begin position="265"/>
        <end position="286"/>
    </location>
</feature>
<accession>A0A562VL33</accession>
<dbReference type="RefSeq" id="WP_170241912.1">
    <property type="nucleotide sequence ID" value="NZ_VLLN01000015.1"/>
</dbReference>
<dbReference type="PANTHER" id="PTHR23519:SF1">
    <property type="entry name" value="AUTOPHAGY-RELATED PROTEIN 22"/>
    <property type="match status" value="1"/>
</dbReference>
<dbReference type="EMBL" id="VLLN01000015">
    <property type="protein sequence ID" value="TWJ18673.1"/>
    <property type="molecule type" value="Genomic_DNA"/>
</dbReference>
<feature type="transmembrane region" description="Helical" evidence="6">
    <location>
        <begin position="47"/>
        <end position="67"/>
    </location>
</feature>